<dbReference type="AlphaFoldDB" id="A0A0F9NDA4"/>
<proteinExistence type="predicted"/>
<reference evidence="1" key="1">
    <citation type="journal article" date="2015" name="Nature">
        <title>Complex archaea that bridge the gap between prokaryotes and eukaryotes.</title>
        <authorList>
            <person name="Spang A."/>
            <person name="Saw J.H."/>
            <person name="Jorgensen S.L."/>
            <person name="Zaremba-Niedzwiedzka K."/>
            <person name="Martijn J."/>
            <person name="Lind A.E."/>
            <person name="van Eijk R."/>
            <person name="Schleper C."/>
            <person name="Guy L."/>
            <person name="Ettema T.J."/>
        </authorList>
    </citation>
    <scope>NUCLEOTIDE SEQUENCE</scope>
</reference>
<evidence type="ECO:0008006" key="2">
    <source>
        <dbReference type="Google" id="ProtNLM"/>
    </source>
</evidence>
<dbReference type="EMBL" id="LAZR01008346">
    <property type="protein sequence ID" value="KKM79352.1"/>
    <property type="molecule type" value="Genomic_DNA"/>
</dbReference>
<evidence type="ECO:0000313" key="1">
    <source>
        <dbReference type="EMBL" id="KKM79352.1"/>
    </source>
</evidence>
<accession>A0A0F9NDA4</accession>
<gene>
    <name evidence="1" type="ORF">LCGC14_1350670</name>
</gene>
<comment type="caution">
    <text evidence="1">The sequence shown here is derived from an EMBL/GenBank/DDBJ whole genome shotgun (WGS) entry which is preliminary data.</text>
</comment>
<sequence length="93" mass="10933">MKRKKKAKIRVGKNELDILKYLDRTTRKTVKTKHIKYAISTAGWSRNIWSTSVGLERKRLITIKNIGSGESNYQITPKGKKYMKEEKKTWYKG</sequence>
<protein>
    <recommendedName>
        <fullName evidence="2">ArnR1-like winged helix-turn-helix domain-containing protein</fullName>
    </recommendedName>
</protein>
<organism evidence="1">
    <name type="scientific">marine sediment metagenome</name>
    <dbReference type="NCBI Taxonomy" id="412755"/>
    <lineage>
        <taxon>unclassified sequences</taxon>
        <taxon>metagenomes</taxon>
        <taxon>ecological metagenomes</taxon>
    </lineage>
</organism>
<name>A0A0F9NDA4_9ZZZZ</name>